<dbReference type="InterPro" id="IPR012337">
    <property type="entry name" value="RNaseH-like_sf"/>
</dbReference>
<dbReference type="GO" id="GO:0032196">
    <property type="term" value="P:transposition"/>
    <property type="evidence" value="ECO:0007669"/>
    <property type="project" value="UniProtKB-KW"/>
</dbReference>
<dbReference type="Gene3D" id="3.30.420.10">
    <property type="entry name" value="Ribonuclease H-like superfamily/Ribonuclease H"/>
    <property type="match status" value="1"/>
</dbReference>
<dbReference type="GO" id="GO:0015074">
    <property type="term" value="P:DNA integration"/>
    <property type="evidence" value="ECO:0007669"/>
    <property type="project" value="InterPro"/>
</dbReference>
<dbReference type="InterPro" id="IPR001584">
    <property type="entry name" value="Integrase_cat-core"/>
</dbReference>
<comment type="catalytic activity">
    <reaction evidence="5">
        <text>DNA(n) + a 2'-deoxyribonucleoside 5'-triphosphate = DNA(n+1) + diphosphate</text>
        <dbReference type="Rhea" id="RHEA:22508"/>
        <dbReference type="Rhea" id="RHEA-COMP:17339"/>
        <dbReference type="Rhea" id="RHEA-COMP:17340"/>
        <dbReference type="ChEBI" id="CHEBI:33019"/>
        <dbReference type="ChEBI" id="CHEBI:61560"/>
        <dbReference type="ChEBI" id="CHEBI:173112"/>
        <dbReference type="EC" id="2.7.7.7"/>
    </reaction>
</comment>
<dbReference type="OrthoDB" id="2685958at2759"/>
<keyword evidence="3" id="KW-0378">Hydrolase</keyword>
<evidence type="ECO:0000256" key="2">
    <source>
        <dbReference type="ARBA" id="ARBA00022723"/>
    </source>
</evidence>
<dbReference type="GO" id="GO:0003676">
    <property type="term" value="F:nucleic acid binding"/>
    <property type="evidence" value="ECO:0007669"/>
    <property type="project" value="InterPro"/>
</dbReference>
<dbReference type="VEuPathDB" id="FungiDB:SeMB42_g03625"/>
<comment type="catalytic activity">
    <reaction evidence="4">
        <text>DNA(n) + a 2'-deoxyribonucleoside 5'-triphosphate = DNA(n+1) + diphosphate</text>
        <dbReference type="Rhea" id="RHEA:22508"/>
        <dbReference type="Rhea" id="RHEA-COMP:17339"/>
        <dbReference type="Rhea" id="RHEA-COMP:17340"/>
        <dbReference type="ChEBI" id="CHEBI:33019"/>
        <dbReference type="ChEBI" id="CHEBI:61560"/>
        <dbReference type="ChEBI" id="CHEBI:173112"/>
        <dbReference type="EC" id="2.7.7.49"/>
    </reaction>
</comment>
<evidence type="ECO:0000256" key="4">
    <source>
        <dbReference type="ARBA" id="ARBA00048173"/>
    </source>
</evidence>
<keyword evidence="7" id="KW-0239">DNA-directed DNA polymerase</keyword>
<keyword evidence="7" id="KW-0548">Nucleotidyltransferase</keyword>
<dbReference type="InterPro" id="IPR039537">
    <property type="entry name" value="Retrotran_Ty1/copia-like"/>
</dbReference>
<dbReference type="PANTHER" id="PTHR42648">
    <property type="entry name" value="TRANSPOSASE, PUTATIVE-RELATED"/>
    <property type="match status" value="1"/>
</dbReference>
<evidence type="ECO:0000256" key="3">
    <source>
        <dbReference type="ARBA" id="ARBA00022801"/>
    </source>
</evidence>
<dbReference type="GO" id="GO:0005634">
    <property type="term" value="C:nucleus"/>
    <property type="evidence" value="ECO:0007669"/>
    <property type="project" value="UniProtKB-ARBA"/>
</dbReference>
<name>A0A507DH92_9FUNG</name>
<comment type="caution">
    <text evidence="7">The sequence shown here is derived from an EMBL/GenBank/DDBJ whole genome shotgun (WGS) entry which is preliminary data.</text>
</comment>
<evidence type="ECO:0000259" key="6">
    <source>
        <dbReference type="PROSITE" id="PS50994"/>
    </source>
</evidence>
<dbReference type="InterPro" id="IPR036397">
    <property type="entry name" value="RNaseH_sf"/>
</dbReference>
<dbReference type="GO" id="GO:0046872">
    <property type="term" value="F:metal ion binding"/>
    <property type="evidence" value="ECO:0007669"/>
    <property type="project" value="UniProtKB-KW"/>
</dbReference>
<dbReference type="PROSITE" id="PS50994">
    <property type="entry name" value="INTEGRASE"/>
    <property type="match status" value="1"/>
</dbReference>
<keyword evidence="1" id="KW-0815">Transposition</keyword>
<keyword evidence="2" id="KW-0479">Metal-binding</keyword>
<dbReference type="SUPFAM" id="SSF53098">
    <property type="entry name" value="Ribonuclease H-like"/>
    <property type="match status" value="1"/>
</dbReference>
<dbReference type="GO" id="GO:0016787">
    <property type="term" value="F:hydrolase activity"/>
    <property type="evidence" value="ECO:0007669"/>
    <property type="project" value="UniProtKB-KW"/>
</dbReference>
<proteinExistence type="predicted"/>
<protein>
    <submittedName>
        <fullName evidence="7">DNA-directed DNA polymerase</fullName>
    </submittedName>
</protein>
<dbReference type="PANTHER" id="PTHR42648:SF24">
    <property type="entry name" value="INTEGRASE CATALYTIC DOMAIN-CONTAINING PROTEIN"/>
    <property type="match status" value="1"/>
</dbReference>
<dbReference type="Proteomes" id="UP000320475">
    <property type="component" value="Unassembled WGS sequence"/>
</dbReference>
<dbReference type="GO" id="GO:0003964">
    <property type="term" value="F:RNA-directed DNA polymerase activity"/>
    <property type="evidence" value="ECO:0007669"/>
    <property type="project" value="UniProtKB-EC"/>
</dbReference>
<organism evidence="7 8">
    <name type="scientific">Synchytrium endobioticum</name>
    <dbReference type="NCBI Taxonomy" id="286115"/>
    <lineage>
        <taxon>Eukaryota</taxon>
        <taxon>Fungi</taxon>
        <taxon>Fungi incertae sedis</taxon>
        <taxon>Chytridiomycota</taxon>
        <taxon>Chytridiomycota incertae sedis</taxon>
        <taxon>Chytridiomycetes</taxon>
        <taxon>Synchytriales</taxon>
        <taxon>Synchytriaceae</taxon>
        <taxon>Synchytrium</taxon>
    </lineage>
</organism>
<dbReference type="Pfam" id="PF07727">
    <property type="entry name" value="RVT_2"/>
    <property type="match status" value="1"/>
</dbReference>
<evidence type="ECO:0000313" key="8">
    <source>
        <dbReference type="Proteomes" id="UP000320475"/>
    </source>
</evidence>
<evidence type="ECO:0000256" key="1">
    <source>
        <dbReference type="ARBA" id="ARBA00022578"/>
    </source>
</evidence>
<evidence type="ECO:0000256" key="5">
    <source>
        <dbReference type="ARBA" id="ARBA00049244"/>
    </source>
</evidence>
<dbReference type="AlphaFoldDB" id="A0A507DH92"/>
<sequence length="717" mass="82093">MKSRVILIDNGTTTSIFKDKGIFRTLQLFSDPASITTVGGEEAICEVFGPVRIEIAGELVINIPRAVFAPNSRRNILAESDIRQNGYEIKTNRNGMVIFEDYNNGMDRLLIPRLKNGLYETSFNRWEVLSHLVDEDAVLPEEFNLWHRRLAHPAKSTMVHMIQHETLANTPFKHGNETIRGKPCEPGVSAKLTRDHVLSSYPKECDVLGRLDVDIIGPIDPPSLDYRYVLACNDYRTRYPAVAPLKSRNHAFGQLLHLLFKLQSTYPHNRTQYIRIDGAGEFRSKIFTDFMNALGITIEYSLPHEHEYNGIAEAYNRNLMKPHSFLKFQSPHEAFFNHKPQVKHLRTFGCRVEVPIPKTTRDKIGPQRKQAVYIGFTSSQIIRILDPVTGNTSMARFDDSVFNESEYPTIQSVPRYDLKMTDLHVYPVEWNSEEPPIKEAPNADQMESYIRRILEVRAIKSELESLIKRKVFIGPMELPTGKKRIGNRWLFVIKKMPHNNVARYKGRLVAQEFSQRSGYDFFDTNSPVIDPTSYRYVLALGRNLDFEIDSMDVVTAYLYGDIQEDIFMKVPEGIYIPPSIREPCVKVVKALYGLRQSGRAWFEKYAQSLIDQGYSYSKASPCIFFKTTKLGRVITTIYVDDSTIMGDSAAKNEAKQMLTSQIEMKDLGQVQGCIGLDIEQTNDGIFIRQTGYTDRILEKFNMNHSNPRHNPLECRGC</sequence>
<dbReference type="GO" id="GO:0003887">
    <property type="term" value="F:DNA-directed DNA polymerase activity"/>
    <property type="evidence" value="ECO:0007669"/>
    <property type="project" value="UniProtKB-KW"/>
</dbReference>
<feature type="domain" description="Integrase catalytic" evidence="6">
    <location>
        <begin position="198"/>
        <end position="321"/>
    </location>
</feature>
<dbReference type="EMBL" id="QEAM01000011">
    <property type="protein sequence ID" value="TPX50906.1"/>
    <property type="molecule type" value="Genomic_DNA"/>
</dbReference>
<evidence type="ECO:0000313" key="7">
    <source>
        <dbReference type="EMBL" id="TPX50906.1"/>
    </source>
</evidence>
<keyword evidence="7" id="KW-0808">Transferase</keyword>
<gene>
    <name evidence="7" type="primary">SENL604</name>
    <name evidence="7" type="ORF">SeLEV6574_g00604</name>
</gene>
<accession>A0A507DH92</accession>
<dbReference type="InterPro" id="IPR013103">
    <property type="entry name" value="RVT_2"/>
</dbReference>
<reference evidence="7 8" key="1">
    <citation type="journal article" date="2019" name="Sci. Rep.">
        <title>Comparative genomics of chytrid fungi reveal insights into the obligate biotrophic and pathogenic lifestyle of Synchytrium endobioticum.</title>
        <authorList>
            <person name="van de Vossenberg B.T.L.H."/>
            <person name="Warris S."/>
            <person name="Nguyen H.D.T."/>
            <person name="van Gent-Pelzer M.P.E."/>
            <person name="Joly D.L."/>
            <person name="van de Geest H.C."/>
            <person name="Bonants P.J.M."/>
            <person name="Smith D.S."/>
            <person name="Levesque C.A."/>
            <person name="van der Lee T.A.J."/>
        </authorList>
    </citation>
    <scope>NUCLEOTIDE SEQUENCE [LARGE SCALE GENOMIC DNA]</scope>
    <source>
        <strain evidence="7 8">LEV6574</strain>
    </source>
</reference>